<accession>A0A314KU03</accession>
<protein>
    <submittedName>
        <fullName evidence="1">40s ribosomal protein s13-2</fullName>
    </submittedName>
</protein>
<organism evidence="1 2">
    <name type="scientific">Nicotiana attenuata</name>
    <name type="common">Coyote tobacco</name>
    <dbReference type="NCBI Taxonomy" id="49451"/>
    <lineage>
        <taxon>Eukaryota</taxon>
        <taxon>Viridiplantae</taxon>
        <taxon>Streptophyta</taxon>
        <taxon>Embryophyta</taxon>
        <taxon>Tracheophyta</taxon>
        <taxon>Spermatophyta</taxon>
        <taxon>Magnoliopsida</taxon>
        <taxon>eudicotyledons</taxon>
        <taxon>Gunneridae</taxon>
        <taxon>Pentapetalae</taxon>
        <taxon>asterids</taxon>
        <taxon>lamiids</taxon>
        <taxon>Solanales</taxon>
        <taxon>Solanaceae</taxon>
        <taxon>Nicotianoideae</taxon>
        <taxon>Nicotianeae</taxon>
        <taxon>Nicotiana</taxon>
    </lineage>
</organism>
<evidence type="ECO:0000313" key="1">
    <source>
        <dbReference type="EMBL" id="OIT32194.1"/>
    </source>
</evidence>
<dbReference type="AlphaFoldDB" id="A0A314KU03"/>
<keyword evidence="1" id="KW-0689">Ribosomal protein</keyword>
<dbReference type="EMBL" id="MJEQ01001108">
    <property type="protein sequence ID" value="OIT32194.1"/>
    <property type="molecule type" value="Genomic_DNA"/>
</dbReference>
<reference evidence="1" key="1">
    <citation type="submission" date="2016-11" db="EMBL/GenBank/DDBJ databases">
        <title>The genome of Nicotiana attenuata.</title>
        <authorList>
            <person name="Xu S."/>
            <person name="Brockmoeller T."/>
            <person name="Gaquerel E."/>
            <person name="Navarro A."/>
            <person name="Kuhl H."/>
            <person name="Gase K."/>
            <person name="Ling Z."/>
            <person name="Zhou W."/>
            <person name="Kreitzer C."/>
            <person name="Stanke M."/>
            <person name="Tang H."/>
            <person name="Lyons E."/>
            <person name="Pandey P."/>
            <person name="Pandey S.P."/>
            <person name="Timmermann B."/>
            <person name="Baldwin I.T."/>
        </authorList>
    </citation>
    <scope>NUCLEOTIDE SEQUENCE [LARGE SCALE GENOMIC DNA]</scope>
    <source>
        <strain evidence="1">UT</strain>
    </source>
</reference>
<keyword evidence="1" id="KW-0687">Ribonucleoprotein</keyword>
<dbReference type="Proteomes" id="UP000187609">
    <property type="component" value="Unassembled WGS sequence"/>
</dbReference>
<name>A0A314KU03_NICAT</name>
<keyword evidence="2" id="KW-1185">Reference proteome</keyword>
<evidence type="ECO:0000313" key="2">
    <source>
        <dbReference type="Proteomes" id="UP000187609"/>
    </source>
</evidence>
<sequence length="74" mass="8137">MNPALDENQSKVGILVFPVSFKMLPDGHCFLDKVVEILGNLRSKSMSLQGSENLATGYTLHLSNSMRINCNGRV</sequence>
<comment type="caution">
    <text evidence="1">The sequence shown here is derived from an EMBL/GenBank/DDBJ whole genome shotgun (WGS) entry which is preliminary data.</text>
</comment>
<proteinExistence type="predicted"/>
<gene>
    <name evidence="1" type="primary">RPS13B</name>
    <name evidence="1" type="ORF">A4A49_08368</name>
</gene>
<dbReference type="Gramene" id="OIT32194">
    <property type="protein sequence ID" value="OIT32194"/>
    <property type="gene ID" value="A4A49_08368"/>
</dbReference>
<dbReference type="GO" id="GO:0005840">
    <property type="term" value="C:ribosome"/>
    <property type="evidence" value="ECO:0007669"/>
    <property type="project" value="UniProtKB-KW"/>
</dbReference>